<evidence type="ECO:0000313" key="2">
    <source>
        <dbReference type="EMBL" id="OMJ65325.1"/>
    </source>
</evidence>
<accession>A0A1R2ALN2</accession>
<organism evidence="2 3">
    <name type="scientific">Stentor coeruleus</name>
    <dbReference type="NCBI Taxonomy" id="5963"/>
    <lineage>
        <taxon>Eukaryota</taxon>
        <taxon>Sar</taxon>
        <taxon>Alveolata</taxon>
        <taxon>Ciliophora</taxon>
        <taxon>Postciliodesmatophora</taxon>
        <taxon>Heterotrichea</taxon>
        <taxon>Heterotrichida</taxon>
        <taxon>Stentoridae</taxon>
        <taxon>Stentor</taxon>
    </lineage>
</organism>
<gene>
    <name evidence="2" type="ORF">SteCoe_38475</name>
</gene>
<protein>
    <submittedName>
        <fullName evidence="2">Uncharacterized protein</fullName>
    </submittedName>
</protein>
<feature type="region of interest" description="Disordered" evidence="1">
    <location>
        <begin position="82"/>
        <end position="101"/>
    </location>
</feature>
<name>A0A1R2ALN2_9CILI</name>
<comment type="caution">
    <text evidence="2">The sequence shown here is derived from an EMBL/GenBank/DDBJ whole genome shotgun (WGS) entry which is preliminary data.</text>
</comment>
<evidence type="ECO:0000313" key="3">
    <source>
        <dbReference type="Proteomes" id="UP000187209"/>
    </source>
</evidence>
<evidence type="ECO:0000256" key="1">
    <source>
        <dbReference type="SAM" id="MobiDB-lite"/>
    </source>
</evidence>
<sequence length="117" mass="13375">MESPMKENLKIFGEIRELNKVIPNLKIYNSLRESLSPTDTSSLSSRMKRRIQVQKSLDFTLTKCTMKTSKVVKATHDLNPSPIVTPPIVRRTPSSSQLPVKSRPVSRNIFLDHFPLR</sequence>
<dbReference type="AlphaFoldDB" id="A0A1R2ALN2"/>
<dbReference type="Proteomes" id="UP000187209">
    <property type="component" value="Unassembled WGS sequence"/>
</dbReference>
<keyword evidence="3" id="KW-1185">Reference proteome</keyword>
<dbReference type="EMBL" id="MPUH01002222">
    <property type="protein sequence ID" value="OMJ65325.1"/>
    <property type="molecule type" value="Genomic_DNA"/>
</dbReference>
<reference evidence="2 3" key="1">
    <citation type="submission" date="2016-11" db="EMBL/GenBank/DDBJ databases">
        <title>The macronuclear genome of Stentor coeruleus: a giant cell with tiny introns.</title>
        <authorList>
            <person name="Slabodnick M."/>
            <person name="Ruby J.G."/>
            <person name="Reiff S.B."/>
            <person name="Swart E.C."/>
            <person name="Gosai S."/>
            <person name="Prabakaran S."/>
            <person name="Witkowska E."/>
            <person name="Larue G.E."/>
            <person name="Fisher S."/>
            <person name="Freeman R.M."/>
            <person name="Gunawardena J."/>
            <person name="Chu W."/>
            <person name="Stover N.A."/>
            <person name="Gregory B.D."/>
            <person name="Nowacki M."/>
            <person name="Derisi J."/>
            <person name="Roy S.W."/>
            <person name="Marshall W.F."/>
            <person name="Sood P."/>
        </authorList>
    </citation>
    <scope>NUCLEOTIDE SEQUENCE [LARGE SCALE GENOMIC DNA]</scope>
    <source>
        <strain evidence="2">WM001</strain>
    </source>
</reference>
<proteinExistence type="predicted"/>